<dbReference type="InterPro" id="IPR036388">
    <property type="entry name" value="WH-like_DNA-bd_sf"/>
</dbReference>
<dbReference type="Pfam" id="PF01978">
    <property type="entry name" value="TrmB"/>
    <property type="match status" value="1"/>
</dbReference>
<protein>
    <submittedName>
        <fullName evidence="2">Transcriptional regulator TrmB</fullName>
    </submittedName>
</protein>
<dbReference type="Proteomes" id="UP000196239">
    <property type="component" value="Chromosome 1"/>
</dbReference>
<evidence type="ECO:0000313" key="2">
    <source>
        <dbReference type="EMBL" id="CUR51744.1"/>
    </source>
</evidence>
<sequence>MTMDTTNISISEAMLNIQPSEHEVLYDKIKNELSKFGLTSNQSKVFLFLEKNGSSTATQVSNALKVPRTETYHLLTNLQNRGLVSASFQHPIKFIASPLDTAINILINTEKERVKNLENKERDIVALWKTLPHFGINKEEVSDGKFQILQGLNQMSGKISEVVTNAKKSILMLATEKDLMKFYHAGLLELLKDSKVDVQLVSSSSSKTEYIFSDSLRNKVKRMPQKIKEDLCFIIKDDDEVILFIKKTNETSQNMLAMWTNSYSMTYTLKLLFGYIWSNSRYFKSKNNK</sequence>
<name>A0A128A303_9ARCH</name>
<dbReference type="InterPro" id="IPR051797">
    <property type="entry name" value="TrmB-like"/>
</dbReference>
<organism evidence="2 3">
    <name type="scientific">Nitrosotalea devaniterrae</name>
    <dbReference type="NCBI Taxonomy" id="1078905"/>
    <lineage>
        <taxon>Archaea</taxon>
        <taxon>Nitrososphaerota</taxon>
        <taxon>Nitrososphaeria</taxon>
        <taxon>Nitrosotaleales</taxon>
        <taxon>Nitrosotaleaceae</taxon>
        <taxon>Nitrosotalea</taxon>
    </lineage>
</organism>
<dbReference type="PANTHER" id="PTHR34293">
    <property type="entry name" value="HTH-TYPE TRANSCRIPTIONAL REGULATOR TRMBL2"/>
    <property type="match status" value="1"/>
</dbReference>
<feature type="domain" description="Transcription regulator TrmB N-terminal" evidence="1">
    <location>
        <begin position="33"/>
        <end position="98"/>
    </location>
</feature>
<accession>A0A128A303</accession>
<keyword evidence="3" id="KW-1185">Reference proteome</keyword>
<proteinExistence type="predicted"/>
<dbReference type="PANTHER" id="PTHR34293:SF1">
    <property type="entry name" value="HTH-TYPE TRANSCRIPTIONAL REGULATOR TRMBL2"/>
    <property type="match status" value="1"/>
</dbReference>
<evidence type="ECO:0000259" key="1">
    <source>
        <dbReference type="Pfam" id="PF01978"/>
    </source>
</evidence>
<dbReference type="SUPFAM" id="SSF46785">
    <property type="entry name" value="Winged helix' DNA-binding domain"/>
    <property type="match status" value="1"/>
</dbReference>
<evidence type="ECO:0000313" key="3">
    <source>
        <dbReference type="Proteomes" id="UP000196239"/>
    </source>
</evidence>
<dbReference type="EMBL" id="LN890280">
    <property type="protein sequence ID" value="CUR51744.1"/>
    <property type="molecule type" value="Genomic_DNA"/>
</dbReference>
<dbReference type="InterPro" id="IPR002831">
    <property type="entry name" value="Tscrpt_reg_TrmB_N"/>
</dbReference>
<dbReference type="InterPro" id="IPR036390">
    <property type="entry name" value="WH_DNA-bd_sf"/>
</dbReference>
<dbReference type="AlphaFoldDB" id="A0A128A303"/>
<dbReference type="KEGG" id="ndv:NDEV_0979"/>
<dbReference type="Gene3D" id="1.10.10.10">
    <property type="entry name" value="Winged helix-like DNA-binding domain superfamily/Winged helix DNA-binding domain"/>
    <property type="match status" value="1"/>
</dbReference>
<reference evidence="3" key="1">
    <citation type="submission" date="2015-10" db="EMBL/GenBank/DDBJ databases">
        <authorList>
            <person name="Lehtovirta-Morley L.E."/>
            <person name="Vieille C."/>
        </authorList>
    </citation>
    <scope>NUCLEOTIDE SEQUENCE [LARGE SCALE GENOMIC DNA]</scope>
</reference>
<gene>
    <name evidence="2" type="ORF">NDEV_0979</name>
</gene>